<dbReference type="EMBL" id="KJ668713">
    <property type="protein sequence ID" value="AHY83216.1"/>
    <property type="molecule type" value="Genomic_DNA"/>
</dbReference>
<dbReference type="OrthoDB" id="39986at10239"/>
<reference evidence="1 2" key="1">
    <citation type="submission" date="2014-04" db="EMBL/GenBank/DDBJ databases">
        <title>Complete genome sequence of e4/1c, an Escherichia coli O157:H7-specific phage with proven potential as a biocontrol agent.</title>
        <authorList>
            <person name="McAuliffe O."/>
            <person name="Coffey B."/>
            <person name="Casey A."/>
            <person name="O'Sullivan O."/>
            <person name="Coffey A."/>
            <person name="Ross P."/>
        </authorList>
    </citation>
    <scope>NUCLEOTIDE SEQUENCE [LARGE SCALE GENOMIC DNA]</scope>
</reference>
<name>A0A023ZTX6_9CAUD</name>
<evidence type="ECO:0000313" key="2">
    <source>
        <dbReference type="Proteomes" id="UP000024438"/>
    </source>
</evidence>
<evidence type="ECO:0000313" key="1">
    <source>
        <dbReference type="EMBL" id="AHY83216.1"/>
    </source>
</evidence>
<protein>
    <submittedName>
        <fullName evidence="1">Uncharacterized protein</fullName>
    </submittedName>
</protein>
<dbReference type="RefSeq" id="YP_009036065.1">
    <property type="nucleotide sequence ID" value="NC_024210.1"/>
</dbReference>
<gene>
    <name evidence="1" type="primary">e41c_0066</name>
</gene>
<dbReference type="KEGG" id="vg:19525702"/>
<keyword evidence="2" id="KW-1185">Reference proteome</keyword>
<sequence>MNEFKIEDIILDDAVYYHENDGFDTECMADDGIALIIERDKFGEIVQWSEQ</sequence>
<accession>A0A023ZTX6</accession>
<organism evidence="1 2">
    <name type="scientific">Escherichia phage e4/1c</name>
    <dbReference type="NCBI Taxonomy" id="1495286"/>
    <lineage>
        <taxon>Viruses</taxon>
        <taxon>Duplodnaviria</taxon>
        <taxon>Heunggongvirae</taxon>
        <taxon>Uroviricota</taxon>
        <taxon>Caudoviricetes</taxon>
        <taxon>Drexlerviridae</taxon>
        <taxon>Rogunavirinae</taxon>
        <taxon>Rogunavirus</taxon>
        <taxon>Rogunavirus E41c</taxon>
    </lineage>
</organism>
<dbReference type="Proteomes" id="UP000024438">
    <property type="component" value="Segment"/>
</dbReference>
<proteinExistence type="predicted"/>